<evidence type="ECO:0000313" key="2">
    <source>
        <dbReference type="Proteomes" id="UP000564425"/>
    </source>
</evidence>
<sequence>MRSSIADGVNLICQKTKLRPSDVVGLKNDIRGLLFDIKFYTHFSELAAKVQKPHGDIPDIAEFVGVEDPDELSRMLGIDML</sequence>
<reference evidence="1 2" key="1">
    <citation type="submission" date="2020-07" db="EMBL/GenBank/DDBJ databases">
        <title>Genomic Encyclopedia of Type Strains, Phase IV (KMG-V): Genome sequencing to study the core and pangenomes of soil and plant-associated prokaryotes.</title>
        <authorList>
            <person name="Whitman W."/>
        </authorList>
    </citation>
    <scope>NUCLEOTIDE SEQUENCE [LARGE SCALE GENOMIC DNA]</scope>
    <source>
        <strain evidence="1 2">A1</strain>
    </source>
</reference>
<comment type="caution">
    <text evidence="1">The sequence shown here is derived from an EMBL/GenBank/DDBJ whole genome shotgun (WGS) entry which is preliminary data.</text>
</comment>
<name>A0A7J9NVQ9_METMI</name>
<gene>
    <name evidence="1" type="ORF">HNP86_001927</name>
</gene>
<protein>
    <submittedName>
        <fullName evidence="1">Uncharacterized protein</fullName>
    </submittedName>
</protein>
<accession>A0A7J9NVQ9</accession>
<dbReference type="Proteomes" id="UP000564425">
    <property type="component" value="Unassembled WGS sequence"/>
</dbReference>
<evidence type="ECO:0000313" key="1">
    <source>
        <dbReference type="EMBL" id="MBA2851768.1"/>
    </source>
</evidence>
<dbReference type="EMBL" id="JACDUH010000003">
    <property type="protein sequence ID" value="MBA2851768.1"/>
    <property type="molecule type" value="Genomic_DNA"/>
</dbReference>
<proteinExistence type="predicted"/>
<organism evidence="1 2">
    <name type="scientific">Methanococcus maripaludis</name>
    <name type="common">Methanococcus deltae</name>
    <dbReference type="NCBI Taxonomy" id="39152"/>
    <lineage>
        <taxon>Archaea</taxon>
        <taxon>Methanobacteriati</taxon>
        <taxon>Methanobacteriota</taxon>
        <taxon>Methanomada group</taxon>
        <taxon>Methanococci</taxon>
        <taxon>Methanococcales</taxon>
        <taxon>Methanococcaceae</taxon>
        <taxon>Methanococcus</taxon>
    </lineage>
</organism>
<dbReference type="AlphaFoldDB" id="A0A7J9NVQ9"/>